<dbReference type="EMBL" id="JBIGHY010000003">
    <property type="protein sequence ID" value="MFG6414469.1"/>
    <property type="molecule type" value="Genomic_DNA"/>
</dbReference>
<keyword evidence="1" id="KW-0812">Transmembrane</keyword>
<evidence type="ECO:0000313" key="3">
    <source>
        <dbReference type="Proteomes" id="UP001606300"/>
    </source>
</evidence>
<reference evidence="2 3" key="1">
    <citation type="submission" date="2024-09" db="EMBL/GenBank/DDBJ databases">
        <title>Novel species of the genus Pelomonas and Roseateles isolated from streams.</title>
        <authorList>
            <person name="Lu H."/>
        </authorList>
    </citation>
    <scope>NUCLEOTIDE SEQUENCE [LARGE SCALE GENOMIC DNA]</scope>
    <source>
        <strain evidence="2 3">DC23W</strain>
    </source>
</reference>
<feature type="transmembrane region" description="Helical" evidence="1">
    <location>
        <begin position="138"/>
        <end position="159"/>
    </location>
</feature>
<gene>
    <name evidence="2" type="ORF">ACG02S_11245</name>
</gene>
<dbReference type="PANTHER" id="PTHR34980">
    <property type="entry name" value="INNER MEMBRANE PROTEIN-RELATED-RELATED"/>
    <property type="match status" value="1"/>
</dbReference>
<keyword evidence="1" id="KW-0472">Membrane</keyword>
<organism evidence="2 3">
    <name type="scientific">Pelomonas dachongensis</name>
    <dbReference type="NCBI Taxonomy" id="3299029"/>
    <lineage>
        <taxon>Bacteria</taxon>
        <taxon>Pseudomonadati</taxon>
        <taxon>Pseudomonadota</taxon>
        <taxon>Betaproteobacteria</taxon>
        <taxon>Burkholderiales</taxon>
        <taxon>Sphaerotilaceae</taxon>
        <taxon>Roseateles</taxon>
    </lineage>
</organism>
<evidence type="ECO:0000313" key="2">
    <source>
        <dbReference type="EMBL" id="MFG6414469.1"/>
    </source>
</evidence>
<dbReference type="Gene3D" id="3.30.700.10">
    <property type="entry name" value="Glycoprotein, Type 4 Pilin"/>
    <property type="match status" value="1"/>
</dbReference>
<dbReference type="RefSeq" id="WP_394470542.1">
    <property type="nucleotide sequence ID" value="NZ_JBIGHY010000003.1"/>
</dbReference>
<sequence>MTEQTMNQYAPPRAHVADLHTDGVGELKLFSAQGRIGRLRYLAYATVASLVHGMVSGVLTVALISSTTAVTAVSLLALAVLLWFSVITGIKRCHDMGISGWWTLTSIIPVIVFAWIFWPGSRGANRFGPPPPPNNWGVRILGLILPVVCFVGILAAVAIPQYKVYTDKAKARAAQEAAR</sequence>
<feature type="transmembrane region" description="Helical" evidence="1">
    <location>
        <begin position="101"/>
        <end position="118"/>
    </location>
</feature>
<comment type="caution">
    <text evidence="2">The sequence shown here is derived from an EMBL/GenBank/DDBJ whole genome shotgun (WGS) entry which is preliminary data.</text>
</comment>
<accession>A0ABW7EMB6</accession>
<dbReference type="Pfam" id="PF05656">
    <property type="entry name" value="DUF805"/>
    <property type="match status" value="1"/>
</dbReference>
<feature type="transmembrane region" description="Helical" evidence="1">
    <location>
        <begin position="41"/>
        <end position="64"/>
    </location>
</feature>
<keyword evidence="3" id="KW-1185">Reference proteome</keyword>
<proteinExistence type="predicted"/>
<evidence type="ECO:0000256" key="1">
    <source>
        <dbReference type="SAM" id="Phobius"/>
    </source>
</evidence>
<keyword evidence="1" id="KW-1133">Transmembrane helix</keyword>
<name>A0ABW7EMB6_9BURK</name>
<dbReference type="PANTHER" id="PTHR34980:SF3">
    <property type="entry name" value="BLR8105 PROTEIN"/>
    <property type="match status" value="1"/>
</dbReference>
<dbReference type="InterPro" id="IPR008523">
    <property type="entry name" value="DUF805"/>
</dbReference>
<protein>
    <submittedName>
        <fullName evidence="2">DUF805 domain-containing protein</fullName>
    </submittedName>
</protein>
<feature type="transmembrane region" description="Helical" evidence="1">
    <location>
        <begin position="70"/>
        <end position="89"/>
    </location>
</feature>
<dbReference type="Proteomes" id="UP001606300">
    <property type="component" value="Unassembled WGS sequence"/>
</dbReference>